<organism evidence="2 3">
    <name type="scientific">Nicotiana attenuata</name>
    <name type="common">Coyote tobacco</name>
    <dbReference type="NCBI Taxonomy" id="49451"/>
    <lineage>
        <taxon>Eukaryota</taxon>
        <taxon>Viridiplantae</taxon>
        <taxon>Streptophyta</taxon>
        <taxon>Embryophyta</taxon>
        <taxon>Tracheophyta</taxon>
        <taxon>Spermatophyta</taxon>
        <taxon>Magnoliopsida</taxon>
        <taxon>eudicotyledons</taxon>
        <taxon>Gunneridae</taxon>
        <taxon>Pentapetalae</taxon>
        <taxon>asterids</taxon>
        <taxon>lamiids</taxon>
        <taxon>Solanales</taxon>
        <taxon>Solanaceae</taxon>
        <taxon>Nicotianoideae</taxon>
        <taxon>Nicotianeae</taxon>
        <taxon>Nicotiana</taxon>
    </lineage>
</organism>
<feature type="compositionally biased region" description="Basic and acidic residues" evidence="1">
    <location>
        <begin position="106"/>
        <end position="115"/>
    </location>
</feature>
<protein>
    <submittedName>
        <fullName evidence="2">Uncharacterized protein</fullName>
    </submittedName>
</protein>
<evidence type="ECO:0000313" key="2">
    <source>
        <dbReference type="EMBL" id="OIT33765.1"/>
    </source>
</evidence>
<dbReference type="PANTHER" id="PTHR14490">
    <property type="entry name" value="ZINC FINGER, ZZ TYPE"/>
    <property type="match status" value="1"/>
</dbReference>
<dbReference type="EMBL" id="MJEQ01000826">
    <property type="protein sequence ID" value="OIT33765.1"/>
    <property type="molecule type" value="Genomic_DNA"/>
</dbReference>
<evidence type="ECO:0000256" key="1">
    <source>
        <dbReference type="SAM" id="MobiDB-lite"/>
    </source>
</evidence>
<feature type="compositionally biased region" description="Acidic residues" evidence="1">
    <location>
        <begin position="14"/>
        <end position="23"/>
    </location>
</feature>
<evidence type="ECO:0000313" key="3">
    <source>
        <dbReference type="Proteomes" id="UP000187609"/>
    </source>
</evidence>
<accession>A0A314KX93</accession>
<dbReference type="GO" id="GO:0005730">
    <property type="term" value="C:nucleolus"/>
    <property type="evidence" value="ECO:0007669"/>
    <property type="project" value="TreeGrafter"/>
</dbReference>
<keyword evidence="3" id="KW-1185">Reference proteome</keyword>
<dbReference type="InterPro" id="IPR018034">
    <property type="entry name" value="Kri1"/>
</dbReference>
<name>A0A314KX93_NICAT</name>
<dbReference type="GO" id="GO:0000447">
    <property type="term" value="P:endonucleolytic cleavage in ITS1 to separate SSU-rRNA from 5.8S rRNA and LSU-rRNA from tricistronic rRNA transcript (SSU-rRNA, 5.8S rRNA, LSU-rRNA)"/>
    <property type="evidence" value="ECO:0007669"/>
    <property type="project" value="TreeGrafter"/>
</dbReference>
<feature type="compositionally biased region" description="Acidic residues" evidence="1">
    <location>
        <begin position="116"/>
        <end position="128"/>
    </location>
</feature>
<dbReference type="AlphaFoldDB" id="A0A314KX93"/>
<dbReference type="GO" id="GO:0030686">
    <property type="term" value="C:90S preribosome"/>
    <property type="evidence" value="ECO:0007669"/>
    <property type="project" value="TreeGrafter"/>
</dbReference>
<reference evidence="2" key="1">
    <citation type="submission" date="2016-11" db="EMBL/GenBank/DDBJ databases">
        <title>The genome of Nicotiana attenuata.</title>
        <authorList>
            <person name="Xu S."/>
            <person name="Brockmoeller T."/>
            <person name="Gaquerel E."/>
            <person name="Navarro A."/>
            <person name="Kuhl H."/>
            <person name="Gase K."/>
            <person name="Ling Z."/>
            <person name="Zhou W."/>
            <person name="Kreitzer C."/>
            <person name="Stanke M."/>
            <person name="Tang H."/>
            <person name="Lyons E."/>
            <person name="Pandey P."/>
            <person name="Pandey S.P."/>
            <person name="Timmermann B."/>
            <person name="Baldwin I.T."/>
        </authorList>
    </citation>
    <scope>NUCLEOTIDE SEQUENCE [LARGE SCALE GENOMIC DNA]</scope>
    <source>
        <strain evidence="2">UT</strain>
    </source>
</reference>
<dbReference type="PANTHER" id="PTHR14490:SF5">
    <property type="entry name" value="PROTEIN KRI1 HOMOLOG"/>
    <property type="match status" value="1"/>
</dbReference>
<comment type="caution">
    <text evidence="2">The sequence shown here is derived from an EMBL/GenBank/DDBJ whole genome shotgun (WGS) entry which is preliminary data.</text>
</comment>
<dbReference type="Proteomes" id="UP000187609">
    <property type="component" value="Unassembled WGS sequence"/>
</dbReference>
<feature type="region of interest" description="Disordered" evidence="1">
    <location>
        <begin position="13"/>
        <end position="33"/>
    </location>
</feature>
<gene>
    <name evidence="2" type="ORF">A4A49_14490</name>
</gene>
<dbReference type="OrthoDB" id="10252032at2759"/>
<dbReference type="Gramene" id="OIT33765">
    <property type="protein sequence ID" value="OIT33765"/>
    <property type="gene ID" value="A4A49_14490"/>
</dbReference>
<dbReference type="STRING" id="49451.A0A314KX93"/>
<feature type="region of interest" description="Disordered" evidence="1">
    <location>
        <begin position="106"/>
        <end position="134"/>
    </location>
</feature>
<sequence length="134" mass="16184">MYLKDVVSKHLIEEGPEFGDEEEEKKAKTYSEEQEDLREEFLNAVKEEEDLFKVKENEKREDRLGDDEEEGYNEFAKKLDEFFAKDEKLDEETVFLKDFFRKKMWKDDKKGKRGDDDEDVEFSEDEEEMGRRGE</sequence>
<proteinExistence type="predicted"/>